<gene>
    <name evidence="3" type="ORF">ABMA27_003833</name>
</gene>
<keyword evidence="2" id="KW-0732">Signal</keyword>
<comment type="caution">
    <text evidence="3">The sequence shown here is derived from an EMBL/GenBank/DDBJ whole genome shotgun (WGS) entry which is preliminary data.</text>
</comment>
<feature type="signal peptide" evidence="2">
    <location>
        <begin position="1"/>
        <end position="16"/>
    </location>
</feature>
<evidence type="ECO:0000313" key="4">
    <source>
        <dbReference type="Proteomes" id="UP001549920"/>
    </source>
</evidence>
<evidence type="ECO:0000256" key="1">
    <source>
        <dbReference type="SAM" id="MobiDB-lite"/>
    </source>
</evidence>
<name>A0ABR3HQF9_LOXSC</name>
<feature type="region of interest" description="Disordered" evidence="1">
    <location>
        <begin position="60"/>
        <end position="79"/>
    </location>
</feature>
<dbReference type="Proteomes" id="UP001549920">
    <property type="component" value="Unassembled WGS sequence"/>
</dbReference>
<feature type="region of interest" description="Disordered" evidence="1">
    <location>
        <begin position="19"/>
        <end position="52"/>
    </location>
</feature>
<sequence length="487" mass="54712">MKLTVSLLLLAAAVHAAEVRSSSRSKQKTEDVKTDKRELAEGNSAVEKRAPVLPTVLPSVTPGIEYADSRDSQSEKSPAQQIYATPLPQVAKISDLLSGQGPPFQAAIASHLYAPVSIYQARLGAPTTYEVSNPIPSQLAYSEHKISYQPPQNAIQYSQPVQYNQKQQAPKQQNFARPINYQPQFQQPIFVTPQPVAYSQQPEPIAYAQQPQPIAYSQQPQLVPISQPIYQQIPQFPYQFQRPIQYTQNVAPQHFVQQPSYSQEQQTLVQLAPRPGITYAREETSEEQKQEQPIRQLKQREQLEEPKSAEKQAPAPEKNYNGQPQGAVSYASFSQSQPAPSFGRPSRIQYVSQPQYQAQQLFHQHQPQQPQYQIEIQPQIQPQFQYQAVQNAPSKLTQESIATAATKSLPVNQARQVAFRPGPTLQQLQAQYHQPQVQAYAQEQQVLIQNPNHGAPQAYAVAPSFPPVQYFGKYAQSIFGGQHQQHK</sequence>
<reference evidence="3 4" key="1">
    <citation type="submission" date="2024-06" db="EMBL/GenBank/DDBJ databases">
        <title>A chromosome-level genome assembly of beet webworm, Loxostege sticticalis.</title>
        <authorList>
            <person name="Zhang Y."/>
        </authorList>
    </citation>
    <scope>NUCLEOTIDE SEQUENCE [LARGE SCALE GENOMIC DNA]</scope>
    <source>
        <strain evidence="3">AQ026</strain>
        <tissue evidence="3">Whole body</tissue>
    </source>
</reference>
<feature type="compositionally biased region" description="Basic and acidic residues" evidence="1">
    <location>
        <begin position="27"/>
        <end position="50"/>
    </location>
</feature>
<protein>
    <submittedName>
        <fullName evidence="3">Uncharacterized protein</fullName>
    </submittedName>
</protein>
<keyword evidence="4" id="KW-1185">Reference proteome</keyword>
<dbReference type="EMBL" id="JBEUOH010000015">
    <property type="protein sequence ID" value="KAL0878803.1"/>
    <property type="molecule type" value="Genomic_DNA"/>
</dbReference>
<proteinExistence type="predicted"/>
<feature type="region of interest" description="Disordered" evidence="1">
    <location>
        <begin position="282"/>
        <end position="327"/>
    </location>
</feature>
<evidence type="ECO:0000313" key="3">
    <source>
        <dbReference type="EMBL" id="KAL0878803.1"/>
    </source>
</evidence>
<evidence type="ECO:0000256" key="2">
    <source>
        <dbReference type="SAM" id="SignalP"/>
    </source>
</evidence>
<organism evidence="3 4">
    <name type="scientific">Loxostege sticticalis</name>
    <name type="common">Beet webworm moth</name>
    <dbReference type="NCBI Taxonomy" id="481309"/>
    <lineage>
        <taxon>Eukaryota</taxon>
        <taxon>Metazoa</taxon>
        <taxon>Ecdysozoa</taxon>
        <taxon>Arthropoda</taxon>
        <taxon>Hexapoda</taxon>
        <taxon>Insecta</taxon>
        <taxon>Pterygota</taxon>
        <taxon>Neoptera</taxon>
        <taxon>Endopterygota</taxon>
        <taxon>Lepidoptera</taxon>
        <taxon>Glossata</taxon>
        <taxon>Ditrysia</taxon>
        <taxon>Pyraloidea</taxon>
        <taxon>Crambidae</taxon>
        <taxon>Pyraustinae</taxon>
        <taxon>Loxostege</taxon>
    </lineage>
</organism>
<feature type="chain" id="PRO_5045554739" evidence="2">
    <location>
        <begin position="17"/>
        <end position="487"/>
    </location>
</feature>
<feature type="compositionally biased region" description="Basic and acidic residues" evidence="1">
    <location>
        <begin position="282"/>
        <end position="310"/>
    </location>
</feature>
<accession>A0ABR3HQF9</accession>